<dbReference type="PANTHER" id="PTHR43081">
    <property type="entry name" value="ADENYLATE CYCLASE, TERMINAL-DIFFERENTIATION SPECIFIC-RELATED"/>
    <property type="match status" value="1"/>
</dbReference>
<protein>
    <recommendedName>
        <fullName evidence="3">Guanylate cyclase domain-containing protein</fullName>
    </recommendedName>
</protein>
<dbReference type="SUPFAM" id="SSF55781">
    <property type="entry name" value="GAF domain-like"/>
    <property type="match status" value="1"/>
</dbReference>
<evidence type="ECO:0000313" key="4">
    <source>
        <dbReference type="EMBL" id="GLL06088.1"/>
    </source>
</evidence>
<keyword evidence="5" id="KW-1185">Reference proteome</keyword>
<gene>
    <name evidence="4" type="ORF">GCM10017581_078360</name>
</gene>
<reference evidence="4" key="1">
    <citation type="journal article" date="2014" name="Int. J. Syst. Evol. Microbiol.">
        <title>Complete genome sequence of Corynebacterium casei LMG S-19264T (=DSM 44701T), isolated from a smear-ripened cheese.</title>
        <authorList>
            <consortium name="US DOE Joint Genome Institute (JGI-PGF)"/>
            <person name="Walter F."/>
            <person name="Albersmeier A."/>
            <person name="Kalinowski J."/>
            <person name="Ruckert C."/>
        </authorList>
    </citation>
    <scope>NUCLEOTIDE SEQUENCE</scope>
    <source>
        <strain evidence="4">VKM Ac-1321</strain>
    </source>
</reference>
<dbReference type="AlphaFoldDB" id="A0A9W6NR65"/>
<comment type="caution">
    <text evidence="4">The sequence shown here is derived from an EMBL/GenBank/DDBJ whole genome shotgun (WGS) entry which is preliminary data.</text>
</comment>
<organism evidence="4 5">
    <name type="scientific">Dactylosporangium matsuzakiense</name>
    <dbReference type="NCBI Taxonomy" id="53360"/>
    <lineage>
        <taxon>Bacteria</taxon>
        <taxon>Bacillati</taxon>
        <taxon>Actinomycetota</taxon>
        <taxon>Actinomycetes</taxon>
        <taxon>Micromonosporales</taxon>
        <taxon>Micromonosporaceae</taxon>
        <taxon>Dactylosporangium</taxon>
    </lineage>
</organism>
<dbReference type="PROSITE" id="PS50125">
    <property type="entry name" value="GUANYLATE_CYCLASE_2"/>
    <property type="match status" value="1"/>
</dbReference>
<sequence length="634" mass="68485">MPRVIVWAAHLASPLAGLWLLLSRPGADEIWQHHEAHFWLVMIVAAINVVVGVAMSIAAKRRGDGRLFLVSLVFLAAAGFLFAHALATPGVLIGHPNAGFDQSMAVGLIIGSVLAVLSSLRLPDRITRWQAGLRIGLGLLLFVWIVWSLADLPPLSRQDQIRDVEGPLVWVSWAAVVLYAAAAIRFFLLYKRSPSAVLISVVTAFALLAEAMVTVTLADKWRLSWWEWHLILTAAFLFVAYSAYVQYRREGSASGLFDGIALAATNRQMRQQYEAALEELVAALQESEQGAAPERLAARMAERFGLTEKQAEILDRAAAALVAERELSDQLKSLVAVGEQAEIKTGEDEFIRRTVETVRGAFGTIEIALKSDGRLEQPEGALPLTVKGQLAGAVAISDKIRPEVRQTLAHQLSIGLENARLYGELSTLFRQYMSPDVAAALLADPDQAALGGRLVDVTALFADLRGFTTFSEAVEPGDIVEMLNRYHGVAVPCILDNGGTIVQFVGDALLALFNAPARQDDHEARAVRAALQMQEAVQGIAEGRPDWPRFRVGANTGPALVGNIGSELLRGFNAMGDAVNVAARLQTIAEPGQVVIGGVTYDAIAGRVTAKPLGELEVKGRRQTVRAYVVEALT</sequence>
<dbReference type="Proteomes" id="UP001143480">
    <property type="component" value="Unassembled WGS sequence"/>
</dbReference>
<comment type="similarity">
    <text evidence="1">Belongs to the adenylyl cyclase class-3 family.</text>
</comment>
<evidence type="ECO:0000313" key="5">
    <source>
        <dbReference type="Proteomes" id="UP001143480"/>
    </source>
</evidence>
<evidence type="ECO:0000259" key="3">
    <source>
        <dbReference type="PROSITE" id="PS50125"/>
    </source>
</evidence>
<evidence type="ECO:0000256" key="2">
    <source>
        <dbReference type="SAM" id="Phobius"/>
    </source>
</evidence>
<feature type="transmembrane region" description="Helical" evidence="2">
    <location>
        <begin position="224"/>
        <end position="244"/>
    </location>
</feature>
<keyword evidence="2" id="KW-0812">Transmembrane</keyword>
<proteinExistence type="inferred from homology"/>
<dbReference type="SUPFAM" id="SSF55073">
    <property type="entry name" value="Nucleotide cyclase"/>
    <property type="match status" value="1"/>
</dbReference>
<dbReference type="GO" id="GO:0035556">
    <property type="term" value="P:intracellular signal transduction"/>
    <property type="evidence" value="ECO:0007669"/>
    <property type="project" value="InterPro"/>
</dbReference>
<dbReference type="Pfam" id="PF00211">
    <property type="entry name" value="Guanylate_cyc"/>
    <property type="match status" value="1"/>
</dbReference>
<feature type="transmembrane region" description="Helical" evidence="2">
    <location>
        <begin position="37"/>
        <end position="55"/>
    </location>
</feature>
<dbReference type="EMBL" id="BSFP01000066">
    <property type="protein sequence ID" value="GLL06088.1"/>
    <property type="molecule type" value="Genomic_DNA"/>
</dbReference>
<dbReference type="InterPro" id="IPR029787">
    <property type="entry name" value="Nucleotide_cyclase"/>
</dbReference>
<keyword evidence="2" id="KW-1133">Transmembrane helix</keyword>
<feature type="transmembrane region" description="Helical" evidence="2">
    <location>
        <begin position="67"/>
        <end position="87"/>
    </location>
</feature>
<dbReference type="RefSeq" id="WP_306425266.1">
    <property type="nucleotide sequence ID" value="NZ_BAAAXA010000001.1"/>
</dbReference>
<reference evidence="4" key="2">
    <citation type="submission" date="2023-01" db="EMBL/GenBank/DDBJ databases">
        <authorList>
            <person name="Sun Q."/>
            <person name="Evtushenko L."/>
        </authorList>
    </citation>
    <scope>NUCLEOTIDE SEQUENCE</scope>
    <source>
        <strain evidence="4">VKM Ac-1321</strain>
    </source>
</reference>
<dbReference type="GO" id="GO:0004016">
    <property type="term" value="F:adenylate cyclase activity"/>
    <property type="evidence" value="ECO:0007669"/>
    <property type="project" value="UniProtKB-ARBA"/>
</dbReference>
<dbReference type="CDD" id="cd07302">
    <property type="entry name" value="CHD"/>
    <property type="match status" value="1"/>
</dbReference>
<dbReference type="SMART" id="SM00044">
    <property type="entry name" value="CYCc"/>
    <property type="match status" value="1"/>
</dbReference>
<name>A0A9W6NR65_9ACTN</name>
<feature type="transmembrane region" description="Helical" evidence="2">
    <location>
        <begin position="99"/>
        <end position="120"/>
    </location>
</feature>
<dbReference type="Gene3D" id="3.30.70.1230">
    <property type="entry name" value="Nucleotide cyclase"/>
    <property type="match status" value="1"/>
</dbReference>
<dbReference type="GO" id="GO:0009190">
    <property type="term" value="P:cyclic nucleotide biosynthetic process"/>
    <property type="evidence" value="ECO:0007669"/>
    <property type="project" value="InterPro"/>
</dbReference>
<dbReference type="InterPro" id="IPR001054">
    <property type="entry name" value="A/G_cyclase"/>
</dbReference>
<feature type="transmembrane region" description="Helical" evidence="2">
    <location>
        <begin position="132"/>
        <end position="150"/>
    </location>
</feature>
<evidence type="ECO:0000256" key="1">
    <source>
        <dbReference type="ARBA" id="ARBA00005381"/>
    </source>
</evidence>
<dbReference type="InterPro" id="IPR050697">
    <property type="entry name" value="Adenylyl/Guanylyl_Cyclase_3/4"/>
</dbReference>
<feature type="transmembrane region" description="Helical" evidence="2">
    <location>
        <begin position="170"/>
        <end position="190"/>
    </location>
</feature>
<feature type="domain" description="Guanylate cyclase" evidence="3">
    <location>
        <begin position="458"/>
        <end position="586"/>
    </location>
</feature>
<keyword evidence="2" id="KW-0472">Membrane</keyword>
<feature type="transmembrane region" description="Helical" evidence="2">
    <location>
        <begin position="197"/>
        <end position="218"/>
    </location>
</feature>
<accession>A0A9W6NR65</accession>
<dbReference type="PANTHER" id="PTHR43081:SF1">
    <property type="entry name" value="ADENYLATE CYCLASE, TERMINAL-DIFFERENTIATION SPECIFIC"/>
    <property type="match status" value="1"/>
</dbReference>